<dbReference type="Proteomes" id="UP000054423">
    <property type="component" value="Unassembled WGS sequence"/>
</dbReference>
<gene>
    <name evidence="1" type="ORF">L917_17806</name>
</gene>
<sequence length="64" mass="7464">MLVMNRATIEQYHTTHIKDALTANIPPLARLRKTMTDSFLLSKQFMANLDKGNKHWGYNMKNDK</sequence>
<dbReference type="AlphaFoldDB" id="W2KA16"/>
<evidence type="ECO:0000313" key="1">
    <source>
        <dbReference type="EMBL" id="ETL81988.1"/>
    </source>
</evidence>
<proteinExistence type="predicted"/>
<reference evidence="1" key="1">
    <citation type="submission" date="2013-11" db="EMBL/GenBank/DDBJ databases">
        <title>The Genome Sequence of Phytophthora parasitica CHvinca01.</title>
        <authorList>
            <consortium name="The Broad Institute Genomics Platform"/>
            <person name="Russ C."/>
            <person name="Tyler B."/>
            <person name="Panabieres F."/>
            <person name="Shan W."/>
            <person name="Tripathy S."/>
            <person name="Grunwald N."/>
            <person name="Machado M."/>
            <person name="Johnson C.S."/>
            <person name="Arredondo F."/>
            <person name="Hong C."/>
            <person name="Coffey M."/>
            <person name="Young S.K."/>
            <person name="Zeng Q."/>
            <person name="Gargeya S."/>
            <person name="Fitzgerald M."/>
            <person name="Abouelleil A."/>
            <person name="Alvarado L."/>
            <person name="Chapman S.B."/>
            <person name="Gainer-Dewar J."/>
            <person name="Goldberg J."/>
            <person name="Griggs A."/>
            <person name="Gujja S."/>
            <person name="Hansen M."/>
            <person name="Howarth C."/>
            <person name="Imamovic A."/>
            <person name="Ireland A."/>
            <person name="Larimer J."/>
            <person name="McCowan C."/>
            <person name="Murphy C."/>
            <person name="Pearson M."/>
            <person name="Poon T.W."/>
            <person name="Priest M."/>
            <person name="Roberts A."/>
            <person name="Saif S."/>
            <person name="Shea T."/>
            <person name="Sykes S."/>
            <person name="Wortman J."/>
            <person name="Nusbaum C."/>
            <person name="Birren B."/>
        </authorList>
    </citation>
    <scope>NUCLEOTIDE SEQUENCE [LARGE SCALE GENOMIC DNA]</scope>
    <source>
        <strain evidence="1">CHvinca01</strain>
    </source>
</reference>
<dbReference type="EMBL" id="KI682403">
    <property type="protein sequence ID" value="ETL81988.1"/>
    <property type="molecule type" value="Genomic_DNA"/>
</dbReference>
<name>W2KA16_PHYNI</name>
<accession>W2KA16</accession>
<organism evidence="1">
    <name type="scientific">Phytophthora nicotianae</name>
    <name type="common">Potato buckeye rot agent</name>
    <name type="synonym">Phytophthora parasitica</name>
    <dbReference type="NCBI Taxonomy" id="4792"/>
    <lineage>
        <taxon>Eukaryota</taxon>
        <taxon>Sar</taxon>
        <taxon>Stramenopiles</taxon>
        <taxon>Oomycota</taxon>
        <taxon>Peronosporomycetes</taxon>
        <taxon>Peronosporales</taxon>
        <taxon>Peronosporaceae</taxon>
        <taxon>Phytophthora</taxon>
    </lineage>
</organism>
<protein>
    <submittedName>
        <fullName evidence="1">Uncharacterized protein</fullName>
    </submittedName>
</protein>